<name>A0A327NTS1_9BACT</name>
<dbReference type="AlphaFoldDB" id="A0A327NTS1"/>
<proteinExistence type="predicted"/>
<dbReference type="OrthoDB" id="9957026at2"/>
<evidence type="ECO:0008006" key="4">
    <source>
        <dbReference type="Google" id="ProtNLM"/>
    </source>
</evidence>
<dbReference type="RefSeq" id="WP_111345386.1">
    <property type="nucleotide sequence ID" value="NZ_QLII01000001.1"/>
</dbReference>
<dbReference type="EMBL" id="QLII01000001">
    <property type="protein sequence ID" value="RAI76138.1"/>
    <property type="molecule type" value="Genomic_DNA"/>
</dbReference>
<keyword evidence="3" id="KW-1185">Reference proteome</keyword>
<accession>A0A327NTS1</accession>
<organism evidence="2 3">
    <name type="scientific">Spirosoma telluris</name>
    <dbReference type="NCBI Taxonomy" id="2183553"/>
    <lineage>
        <taxon>Bacteria</taxon>
        <taxon>Pseudomonadati</taxon>
        <taxon>Bacteroidota</taxon>
        <taxon>Cytophagia</taxon>
        <taxon>Cytophagales</taxon>
        <taxon>Cytophagaceae</taxon>
        <taxon>Spirosoma</taxon>
    </lineage>
</organism>
<evidence type="ECO:0000313" key="2">
    <source>
        <dbReference type="EMBL" id="RAI76138.1"/>
    </source>
</evidence>
<dbReference type="Proteomes" id="UP000249016">
    <property type="component" value="Unassembled WGS sequence"/>
</dbReference>
<feature type="signal peptide" evidence="1">
    <location>
        <begin position="1"/>
        <end position="19"/>
    </location>
</feature>
<dbReference type="PROSITE" id="PS51257">
    <property type="entry name" value="PROKAR_LIPOPROTEIN"/>
    <property type="match status" value="1"/>
</dbReference>
<gene>
    <name evidence="2" type="ORF">HMF3257_21660</name>
</gene>
<keyword evidence="1" id="KW-0732">Signal</keyword>
<feature type="chain" id="PRO_5016383398" description="Lipocalin-like domain-containing protein" evidence="1">
    <location>
        <begin position="20"/>
        <end position="148"/>
    </location>
</feature>
<comment type="caution">
    <text evidence="2">The sequence shown here is derived from an EMBL/GenBank/DDBJ whole genome shotgun (WGS) entry which is preliminary data.</text>
</comment>
<evidence type="ECO:0000256" key="1">
    <source>
        <dbReference type="SAM" id="SignalP"/>
    </source>
</evidence>
<evidence type="ECO:0000313" key="3">
    <source>
        <dbReference type="Proteomes" id="UP000249016"/>
    </source>
</evidence>
<protein>
    <recommendedName>
        <fullName evidence="4">Lipocalin-like domain-containing protein</fullName>
    </recommendedName>
</protein>
<reference evidence="2 3" key="1">
    <citation type="submission" date="2018-06" db="EMBL/GenBank/DDBJ databases">
        <title>Spirosoma sp. HMF3257 Genome sequencing and assembly.</title>
        <authorList>
            <person name="Kang H."/>
            <person name="Cha I."/>
            <person name="Kim H."/>
            <person name="Kang J."/>
            <person name="Joh K."/>
        </authorList>
    </citation>
    <scope>NUCLEOTIDE SEQUENCE [LARGE SCALE GENOMIC DNA]</scope>
    <source>
        <strain evidence="2 3">HMF3257</strain>
    </source>
</reference>
<sequence length="148" mass="16352">MKRLLLGLPLLAILTTACQKPTPDLTPKYEGQYQLQFTTQTDFDNTPVTTTTTSRGSLTIAKNADGTYTFTEKRPNADIERSYQVILVGTRFEVPIQTESFPVNGVSYTPQFMGTGELKTNSVTITRTASFTAGSVRVNSTFVSYGYR</sequence>